<keyword evidence="1" id="KW-1133">Transmembrane helix</keyword>
<dbReference type="SUPFAM" id="SSF53756">
    <property type="entry name" value="UDP-Glycosyltransferase/glycogen phosphorylase"/>
    <property type="match status" value="1"/>
</dbReference>
<dbReference type="EMBL" id="MHSA01000025">
    <property type="protein sequence ID" value="OHA33754.1"/>
    <property type="molecule type" value="Genomic_DNA"/>
</dbReference>
<dbReference type="Pfam" id="PF04464">
    <property type="entry name" value="Glyphos_transf"/>
    <property type="match status" value="1"/>
</dbReference>
<keyword evidence="1" id="KW-0812">Transmembrane</keyword>
<name>A0A1G2NCD7_9BACT</name>
<protein>
    <recommendedName>
        <fullName evidence="4">Glycosyl transferase family 1 domain-containing protein</fullName>
    </recommendedName>
</protein>
<dbReference type="InterPro" id="IPR007554">
    <property type="entry name" value="Glycerophosphate_synth"/>
</dbReference>
<accession>A0A1G2NCD7</accession>
<evidence type="ECO:0000313" key="2">
    <source>
        <dbReference type="EMBL" id="OHA33754.1"/>
    </source>
</evidence>
<gene>
    <name evidence="2" type="ORF">A2938_00400</name>
</gene>
<evidence type="ECO:0008006" key="4">
    <source>
        <dbReference type="Google" id="ProtNLM"/>
    </source>
</evidence>
<evidence type="ECO:0000313" key="3">
    <source>
        <dbReference type="Proteomes" id="UP000177797"/>
    </source>
</evidence>
<organism evidence="2 3">
    <name type="scientific">Candidatus Taylorbacteria bacterium RIFCSPLOWO2_01_FULL_48_100</name>
    <dbReference type="NCBI Taxonomy" id="1802322"/>
    <lineage>
        <taxon>Bacteria</taxon>
        <taxon>Candidatus Tayloriibacteriota</taxon>
    </lineage>
</organism>
<sequence length="469" mass="54136">MQTIFVSISMLGVFRNLFFFSESFFFRLKREAEKRNIRIVVLLHNRDLSKYEPFLAPHIGERVVVEGVVVPTDKNFFQKAFRFFYAYLVYTTTTKILTTMGMRPEEPPAASRRVLAPLRVLIAKIFGWSIFIKNTLVPRAYCMFFPARPFRALFEKYNPALVVAPNVYGLFDTELAREARKQGVYSVGMLANWDHVDKYFLPIKTDEILLPSEQVKLAAAKYQGYQPEKISVIGYPYHDLFVRDEFKMTRGALLSEIGLLLGARYILYVSGSSYCPDEPEVIEEMLRWIHAGDFGPDTYLVIRPYIGGRGKDKAFDEKKFFGFKNDSRVVFFDERVWDSLPKSITYINIMRYASVVMTVYSTAFLESAIMDRPLVAASFDGRQARPLYRSIRRFEGFEHFKSMIETGAVRRTLNFKELKAALRAYMDNPALDAEKREAVRRELCFKLDGESSGRVVSAVLDALNKIKHV</sequence>
<comment type="caution">
    <text evidence="2">The sequence shown here is derived from an EMBL/GenBank/DDBJ whole genome shotgun (WGS) entry which is preliminary data.</text>
</comment>
<reference evidence="2 3" key="1">
    <citation type="journal article" date="2016" name="Nat. Commun.">
        <title>Thousands of microbial genomes shed light on interconnected biogeochemical processes in an aquifer system.</title>
        <authorList>
            <person name="Anantharaman K."/>
            <person name="Brown C.T."/>
            <person name="Hug L.A."/>
            <person name="Sharon I."/>
            <person name="Castelle C.J."/>
            <person name="Probst A.J."/>
            <person name="Thomas B.C."/>
            <person name="Singh A."/>
            <person name="Wilkins M.J."/>
            <person name="Karaoz U."/>
            <person name="Brodie E.L."/>
            <person name="Williams K.H."/>
            <person name="Hubbard S.S."/>
            <person name="Banfield J.F."/>
        </authorList>
    </citation>
    <scope>NUCLEOTIDE SEQUENCE [LARGE SCALE GENOMIC DNA]</scope>
</reference>
<dbReference type="GO" id="GO:0016020">
    <property type="term" value="C:membrane"/>
    <property type="evidence" value="ECO:0007669"/>
    <property type="project" value="InterPro"/>
</dbReference>
<dbReference type="GO" id="GO:0047355">
    <property type="term" value="F:CDP-glycerol glycerophosphotransferase activity"/>
    <property type="evidence" value="ECO:0007669"/>
    <property type="project" value="InterPro"/>
</dbReference>
<feature type="transmembrane region" description="Helical" evidence="1">
    <location>
        <begin position="6"/>
        <end position="28"/>
    </location>
</feature>
<keyword evidence="1" id="KW-0472">Membrane</keyword>
<proteinExistence type="predicted"/>
<dbReference type="AlphaFoldDB" id="A0A1G2NCD7"/>
<evidence type="ECO:0000256" key="1">
    <source>
        <dbReference type="SAM" id="Phobius"/>
    </source>
</evidence>
<dbReference type="Proteomes" id="UP000177797">
    <property type="component" value="Unassembled WGS sequence"/>
</dbReference>